<dbReference type="PROSITE" id="PS51318">
    <property type="entry name" value="TAT"/>
    <property type="match status" value="1"/>
</dbReference>
<dbReference type="SUPFAM" id="SSF53850">
    <property type="entry name" value="Periplasmic binding protein-like II"/>
    <property type="match status" value="1"/>
</dbReference>
<dbReference type="PANTHER" id="PTHR30024">
    <property type="entry name" value="ALIPHATIC SULFONATES-BINDING PROTEIN-RELATED"/>
    <property type="match status" value="1"/>
</dbReference>
<dbReference type="Gene3D" id="3.40.190.10">
    <property type="entry name" value="Periplasmic binding protein-like II"/>
    <property type="match status" value="1"/>
</dbReference>
<accession>A0A501WCT8</accession>
<dbReference type="AlphaFoldDB" id="A0A501WCT8"/>
<sequence>MITRRSTLLALTVGATLALSGGAPRAEAPESFRVGYQKSASVLVVARQQGLLEKRLAALGVPRVEWVEFQFGPPLLEALGAGAVDIGFLGDTAPIFAQAAGANLVYAARTPSVFSGASSSQPIQSSPASPI</sequence>
<name>A0A501WCT8_9RHOB</name>
<comment type="caution">
    <text evidence="1">The sequence shown here is derived from an EMBL/GenBank/DDBJ whole genome shotgun (WGS) entry which is preliminary data.</text>
</comment>
<keyword evidence="2" id="KW-1185">Reference proteome</keyword>
<dbReference type="OrthoDB" id="7374754at2"/>
<evidence type="ECO:0000313" key="2">
    <source>
        <dbReference type="Proteomes" id="UP000319255"/>
    </source>
</evidence>
<dbReference type="PANTHER" id="PTHR30024:SF42">
    <property type="entry name" value="ALIPHATIC SULFONATES-BINDING PROTEIN-RELATED"/>
    <property type="match status" value="1"/>
</dbReference>
<dbReference type="Proteomes" id="UP000319255">
    <property type="component" value="Unassembled WGS sequence"/>
</dbReference>
<proteinExistence type="predicted"/>
<evidence type="ECO:0008006" key="3">
    <source>
        <dbReference type="Google" id="ProtNLM"/>
    </source>
</evidence>
<organism evidence="1 2">
    <name type="scientific">Amaricoccus solimangrovi</name>
    <dbReference type="NCBI Taxonomy" id="2589815"/>
    <lineage>
        <taxon>Bacteria</taxon>
        <taxon>Pseudomonadati</taxon>
        <taxon>Pseudomonadota</taxon>
        <taxon>Alphaproteobacteria</taxon>
        <taxon>Rhodobacterales</taxon>
        <taxon>Paracoccaceae</taxon>
        <taxon>Amaricoccus</taxon>
    </lineage>
</organism>
<evidence type="ECO:0000313" key="1">
    <source>
        <dbReference type="EMBL" id="TPE46632.1"/>
    </source>
</evidence>
<protein>
    <recommendedName>
        <fullName evidence="3">SsuA/THI5-like domain-containing protein</fullName>
    </recommendedName>
</protein>
<dbReference type="EMBL" id="VFRP01000043">
    <property type="protein sequence ID" value="TPE46632.1"/>
    <property type="molecule type" value="Genomic_DNA"/>
</dbReference>
<gene>
    <name evidence="1" type="ORF">FJM51_21610</name>
</gene>
<dbReference type="InterPro" id="IPR006311">
    <property type="entry name" value="TAT_signal"/>
</dbReference>
<reference evidence="1 2" key="1">
    <citation type="submission" date="2019-06" db="EMBL/GenBank/DDBJ databases">
        <title>A novel bacterium of genus Amaricoccus, isolated from marine sediment.</title>
        <authorList>
            <person name="Huang H."/>
            <person name="Mo K."/>
            <person name="Hu Y."/>
        </authorList>
    </citation>
    <scope>NUCLEOTIDE SEQUENCE [LARGE SCALE GENOMIC DNA]</scope>
    <source>
        <strain evidence="1 2">HB172011</strain>
    </source>
</reference>
<dbReference type="RefSeq" id="WP_140456199.1">
    <property type="nucleotide sequence ID" value="NZ_VFRP01000043.1"/>
</dbReference>